<dbReference type="Pfam" id="PF08448">
    <property type="entry name" value="PAS_4"/>
    <property type="match status" value="1"/>
</dbReference>
<proteinExistence type="predicted"/>
<comment type="caution">
    <text evidence="4">The sequence shown here is derived from an EMBL/GenBank/DDBJ whole genome shotgun (WGS) entry which is preliminary data.</text>
</comment>
<dbReference type="PANTHER" id="PTHR44757:SF2">
    <property type="entry name" value="BIOFILM ARCHITECTURE MAINTENANCE PROTEIN MBAA"/>
    <property type="match status" value="1"/>
</dbReference>
<reference evidence="4 5" key="1">
    <citation type="submission" date="2022-08" db="EMBL/GenBank/DDBJ databases">
        <title>Reclassification of Massilia species as members of the genera Telluria, Duganella, Pseudoduganella, Mokoshia gen. nov. and Zemynaea gen. nov. using orthogonal and non-orthogonal genome-based approaches.</title>
        <authorList>
            <person name="Bowman J.P."/>
        </authorList>
    </citation>
    <scope>NUCLEOTIDE SEQUENCE [LARGE SCALE GENOMIC DNA]</scope>
    <source>
        <strain evidence="4 5">JCM 31607</strain>
    </source>
</reference>
<evidence type="ECO:0000259" key="3">
    <source>
        <dbReference type="PROSITE" id="PS50887"/>
    </source>
</evidence>
<dbReference type="CDD" id="cd01949">
    <property type="entry name" value="GGDEF"/>
    <property type="match status" value="1"/>
</dbReference>
<dbReference type="SUPFAM" id="SSF55073">
    <property type="entry name" value="Nucleotide cyclase"/>
    <property type="match status" value="1"/>
</dbReference>
<keyword evidence="1" id="KW-1133">Transmembrane helix</keyword>
<dbReference type="InterPro" id="IPR001633">
    <property type="entry name" value="EAL_dom"/>
</dbReference>
<dbReference type="SMART" id="SM00267">
    <property type="entry name" value="GGDEF"/>
    <property type="match status" value="1"/>
</dbReference>
<dbReference type="InterPro" id="IPR013656">
    <property type="entry name" value="PAS_4"/>
</dbReference>
<name>A0ABT2BKB0_9BURK</name>
<dbReference type="CDD" id="cd01948">
    <property type="entry name" value="EAL"/>
    <property type="match status" value="1"/>
</dbReference>
<dbReference type="Pfam" id="PF00563">
    <property type="entry name" value="EAL"/>
    <property type="match status" value="1"/>
</dbReference>
<dbReference type="InterPro" id="IPR000014">
    <property type="entry name" value="PAS"/>
</dbReference>
<organism evidence="4 5">
    <name type="scientific">Massilia solisilvae</name>
    <dbReference type="NCBI Taxonomy" id="1811225"/>
    <lineage>
        <taxon>Bacteria</taxon>
        <taxon>Pseudomonadati</taxon>
        <taxon>Pseudomonadota</taxon>
        <taxon>Betaproteobacteria</taxon>
        <taxon>Burkholderiales</taxon>
        <taxon>Oxalobacteraceae</taxon>
        <taxon>Telluria group</taxon>
        <taxon>Massilia</taxon>
    </lineage>
</organism>
<evidence type="ECO:0000313" key="4">
    <source>
        <dbReference type="EMBL" id="MCS0608939.1"/>
    </source>
</evidence>
<dbReference type="PROSITE" id="PS50883">
    <property type="entry name" value="EAL"/>
    <property type="match status" value="1"/>
</dbReference>
<evidence type="ECO:0000259" key="2">
    <source>
        <dbReference type="PROSITE" id="PS50883"/>
    </source>
</evidence>
<dbReference type="Gene3D" id="3.30.70.270">
    <property type="match status" value="1"/>
</dbReference>
<dbReference type="SUPFAM" id="SSF55785">
    <property type="entry name" value="PYP-like sensor domain (PAS domain)"/>
    <property type="match status" value="1"/>
</dbReference>
<dbReference type="RefSeq" id="WP_258856590.1">
    <property type="nucleotide sequence ID" value="NZ_JANUGV010000002.1"/>
</dbReference>
<evidence type="ECO:0000256" key="1">
    <source>
        <dbReference type="SAM" id="Phobius"/>
    </source>
</evidence>
<dbReference type="InterPro" id="IPR052155">
    <property type="entry name" value="Biofilm_reg_signaling"/>
</dbReference>
<sequence length="912" mass="99151">MNARLPAPRRSAIVSGPPAAPPRARLGRKLSLVLETYVALPLFALVLVAALWTTAFHFIDKEQRDARQAARDDTRELVDTYEAQMARSLAGIDQTLKLLKYAVEQDGASGALATLRRQSLLPPSVLFTVAVANRDGLVVASNPPARPLDVSRVTYFLVHRAADGGVPYVSQTLTDRTKAEPHLHFTRRINDASGRFAGVAIVEVDPGYFTSAYEHGREGERGLLGLVGADGVVRALRVGEQTSWGQRIDLARLPDGQVSLAPTIPDGLTRFLGVRRLHGYGLIAIVGLDADEQMAGFARQRSAWLAGAGIGTAVLLLVVTLVSAWSWQVARSRRRERRAQETYAAASEASVDAFFVLRTVWAADGTVADFAIEATNSRAEEMAGLPKEAMRGMLLCEMLPSYRRNGIFDAAAKVALEGGVDQAEWHAQAYPMRGRWLHRQVVPVEGGVVAIVRDITERKQAEERIVHMAHHDDLTGLPNRTLLRLRLEQNIAQAAHKGWSLALVFVDLDGFKLINDGLGHNAGDELLKVVGKRMRACLRRGDTLARFGGDEFVLLLPGVGAKAQSLAPLLEKLRQAVHAPVQVAGQSVQVSCSMGVVMYPRDGLDANTLLMNADAAMYRAKDGGRNNYQFYAREMNASGEENLILLDGLRQSLEATLAGAPGGGLSLCYQPKVDLKTGRVFGVEALLRWHHPEHGPVSPQRFIGLAEESGMIVELGEWALRTACRQNQAWRAAGLPPITVSVNVSPRQFEERKLVARVAAALRDSGLPPDALELEVTESLIMRDLAQSVAKMRDLEAMGVSLSIDDFGTGYSSLSALKSFPISRLKIDKSFVSELAANPDDQAIAMAVISLGHKLHLRVIAEGVETEEQCAFLRANDCDEMQGYLFSRPVPPARIAELLATAQQFVPAEVAA</sequence>
<dbReference type="SMART" id="SM00052">
    <property type="entry name" value="EAL"/>
    <property type="match status" value="1"/>
</dbReference>
<feature type="domain" description="EAL" evidence="2">
    <location>
        <begin position="642"/>
        <end position="903"/>
    </location>
</feature>
<keyword evidence="5" id="KW-1185">Reference proteome</keyword>
<feature type="domain" description="GGDEF" evidence="3">
    <location>
        <begin position="499"/>
        <end position="633"/>
    </location>
</feature>
<evidence type="ECO:0000313" key="5">
    <source>
        <dbReference type="Proteomes" id="UP001205861"/>
    </source>
</evidence>
<accession>A0ABT2BKB0</accession>
<dbReference type="Gene3D" id="3.20.20.450">
    <property type="entry name" value="EAL domain"/>
    <property type="match status" value="1"/>
</dbReference>
<gene>
    <name evidence="4" type="ORF">NX773_12260</name>
</gene>
<keyword evidence="1" id="KW-0472">Membrane</keyword>
<dbReference type="InterPro" id="IPR043128">
    <property type="entry name" value="Rev_trsase/Diguanyl_cyclase"/>
</dbReference>
<dbReference type="Pfam" id="PF00990">
    <property type="entry name" value="GGDEF"/>
    <property type="match status" value="1"/>
</dbReference>
<dbReference type="PROSITE" id="PS50887">
    <property type="entry name" value="GGDEF"/>
    <property type="match status" value="1"/>
</dbReference>
<dbReference type="CDD" id="cd12915">
    <property type="entry name" value="PDC2_DGC_like"/>
    <property type="match status" value="1"/>
</dbReference>
<dbReference type="NCBIfam" id="TIGR00229">
    <property type="entry name" value="sensory_box"/>
    <property type="match status" value="1"/>
</dbReference>
<dbReference type="Proteomes" id="UP001205861">
    <property type="component" value="Unassembled WGS sequence"/>
</dbReference>
<feature type="transmembrane region" description="Helical" evidence="1">
    <location>
        <begin position="303"/>
        <end position="327"/>
    </location>
</feature>
<feature type="transmembrane region" description="Helical" evidence="1">
    <location>
        <begin position="37"/>
        <end position="59"/>
    </location>
</feature>
<dbReference type="EMBL" id="JANUGV010000002">
    <property type="protein sequence ID" value="MCS0608939.1"/>
    <property type="molecule type" value="Genomic_DNA"/>
</dbReference>
<dbReference type="NCBIfam" id="TIGR00254">
    <property type="entry name" value="GGDEF"/>
    <property type="match status" value="1"/>
</dbReference>
<dbReference type="Gene3D" id="3.30.450.20">
    <property type="entry name" value="PAS domain"/>
    <property type="match status" value="3"/>
</dbReference>
<dbReference type="CDD" id="cd12914">
    <property type="entry name" value="PDC1_DGC_like"/>
    <property type="match status" value="1"/>
</dbReference>
<dbReference type="InterPro" id="IPR035919">
    <property type="entry name" value="EAL_sf"/>
</dbReference>
<dbReference type="PANTHER" id="PTHR44757">
    <property type="entry name" value="DIGUANYLATE CYCLASE DGCP"/>
    <property type="match status" value="1"/>
</dbReference>
<dbReference type="InterPro" id="IPR029787">
    <property type="entry name" value="Nucleotide_cyclase"/>
</dbReference>
<keyword evidence="1" id="KW-0812">Transmembrane</keyword>
<protein>
    <submittedName>
        <fullName evidence="4">EAL domain-containing protein</fullName>
    </submittedName>
</protein>
<dbReference type="SUPFAM" id="SSF141868">
    <property type="entry name" value="EAL domain-like"/>
    <property type="match status" value="1"/>
</dbReference>
<dbReference type="InterPro" id="IPR000160">
    <property type="entry name" value="GGDEF_dom"/>
</dbReference>
<dbReference type="InterPro" id="IPR035965">
    <property type="entry name" value="PAS-like_dom_sf"/>
</dbReference>